<name>A0ABW1V3M6_9BACL</name>
<feature type="compositionally biased region" description="Basic and acidic residues" evidence="1">
    <location>
        <begin position="219"/>
        <end position="231"/>
    </location>
</feature>
<keyword evidence="2" id="KW-0812">Transmembrane</keyword>
<keyword evidence="2" id="KW-0472">Membrane</keyword>
<reference evidence="4" key="1">
    <citation type="journal article" date="2019" name="Int. J. Syst. Evol. Microbiol.">
        <title>The Global Catalogue of Microorganisms (GCM) 10K type strain sequencing project: providing services to taxonomists for standard genome sequencing and annotation.</title>
        <authorList>
            <consortium name="The Broad Institute Genomics Platform"/>
            <consortium name="The Broad Institute Genome Sequencing Center for Infectious Disease"/>
            <person name="Wu L."/>
            <person name="Ma J."/>
        </authorList>
    </citation>
    <scope>NUCLEOTIDE SEQUENCE [LARGE SCALE GENOMIC DNA]</scope>
    <source>
        <strain evidence="4">PCU 280</strain>
    </source>
</reference>
<feature type="region of interest" description="Disordered" evidence="1">
    <location>
        <begin position="170"/>
        <end position="204"/>
    </location>
</feature>
<dbReference type="Gene3D" id="3.40.630.40">
    <property type="entry name" value="Zn-dependent exopeptidases"/>
    <property type="match status" value="1"/>
</dbReference>
<dbReference type="NCBIfam" id="TIGR02867">
    <property type="entry name" value="spore_II_P"/>
    <property type="match status" value="1"/>
</dbReference>
<gene>
    <name evidence="3" type="primary">spoIIP</name>
    <name evidence="3" type="ORF">ACFP56_07545</name>
</gene>
<keyword evidence="2" id="KW-1133">Transmembrane helix</keyword>
<protein>
    <submittedName>
        <fullName evidence="3">Stage II sporulation protein P</fullName>
    </submittedName>
</protein>
<feature type="compositionally biased region" description="Polar residues" evidence="1">
    <location>
        <begin position="172"/>
        <end position="187"/>
    </location>
</feature>
<comment type="caution">
    <text evidence="3">The sequence shown here is derived from an EMBL/GenBank/DDBJ whole genome shotgun (WGS) entry which is preliminary data.</text>
</comment>
<feature type="region of interest" description="Disordered" evidence="1">
    <location>
        <begin position="219"/>
        <end position="239"/>
    </location>
</feature>
<evidence type="ECO:0000313" key="4">
    <source>
        <dbReference type="Proteomes" id="UP001596233"/>
    </source>
</evidence>
<feature type="transmembrane region" description="Helical" evidence="2">
    <location>
        <begin position="30"/>
        <end position="50"/>
    </location>
</feature>
<dbReference type="Proteomes" id="UP001596233">
    <property type="component" value="Unassembled WGS sequence"/>
</dbReference>
<dbReference type="SUPFAM" id="SSF53187">
    <property type="entry name" value="Zn-dependent exopeptidases"/>
    <property type="match status" value="1"/>
</dbReference>
<accession>A0ABW1V3M6</accession>
<sequence>MERELKLNTTLEQWNSVEEWKELKGYAKTFLSLMALSIVFVLIIGLGSYMRHEVAAKQNDNKLASVEFKQATLQSMLAEELPYYAANQQLDTFTFHKLGLWIMEKITNVSLLDPASIVASEMLYSSIEEQSTLIHGGAGADPARAPQDDQGAAYAPIDDQYLDKLLDEAEKQTGSGSPSSHEPNKSASEGGPEQEKGQHTSGEQSKPVAFIYHTHNRESWNSELKPNERDAQSSNTNITLVGQRLAEELEKRGLGSMVSDTDYPTEVPDYEWAYSYKYSRKTVREAIASNNELQYIFDLHRDSQPRKYTTAEINGNSYAQVYFIIGQRNPNWKENEAFALKIHEKLEEQYPGLSRGIWGKNANSGNAEYNQSLSNQSVLIEVGGIDNTLEECYRTAEALADVIAQIHEEEQAQ</sequence>
<evidence type="ECO:0000256" key="1">
    <source>
        <dbReference type="SAM" id="MobiDB-lite"/>
    </source>
</evidence>
<evidence type="ECO:0000313" key="3">
    <source>
        <dbReference type="EMBL" id="MFC6332476.1"/>
    </source>
</evidence>
<organism evidence="3 4">
    <name type="scientific">Paenibacillus septentrionalis</name>
    <dbReference type="NCBI Taxonomy" id="429342"/>
    <lineage>
        <taxon>Bacteria</taxon>
        <taxon>Bacillati</taxon>
        <taxon>Bacillota</taxon>
        <taxon>Bacilli</taxon>
        <taxon>Bacillales</taxon>
        <taxon>Paenibacillaceae</taxon>
        <taxon>Paenibacillus</taxon>
    </lineage>
</organism>
<dbReference type="InterPro" id="IPR010897">
    <property type="entry name" value="Spore_II_P"/>
</dbReference>
<evidence type="ECO:0000256" key="2">
    <source>
        <dbReference type="SAM" id="Phobius"/>
    </source>
</evidence>
<keyword evidence="4" id="KW-1185">Reference proteome</keyword>
<proteinExistence type="predicted"/>
<dbReference type="Pfam" id="PF07454">
    <property type="entry name" value="SpoIIP"/>
    <property type="match status" value="1"/>
</dbReference>
<dbReference type="EMBL" id="JBHSTE010000002">
    <property type="protein sequence ID" value="MFC6332476.1"/>
    <property type="molecule type" value="Genomic_DNA"/>
</dbReference>
<dbReference type="RefSeq" id="WP_379232886.1">
    <property type="nucleotide sequence ID" value="NZ_JBHSTE010000002.1"/>
</dbReference>